<evidence type="ECO:0000313" key="2">
    <source>
        <dbReference type="Proteomes" id="UP001165289"/>
    </source>
</evidence>
<organism evidence="1 2">
    <name type="scientific">Oopsacas minuta</name>
    <dbReference type="NCBI Taxonomy" id="111878"/>
    <lineage>
        <taxon>Eukaryota</taxon>
        <taxon>Metazoa</taxon>
        <taxon>Porifera</taxon>
        <taxon>Hexactinellida</taxon>
        <taxon>Hexasterophora</taxon>
        <taxon>Lyssacinosida</taxon>
        <taxon>Leucopsacidae</taxon>
        <taxon>Oopsacas</taxon>
    </lineage>
</organism>
<evidence type="ECO:0000313" key="1">
    <source>
        <dbReference type="EMBL" id="KAI6650007.1"/>
    </source>
</evidence>
<accession>A0AAV7JMG6</accession>
<comment type="caution">
    <text evidence="1">The sequence shown here is derived from an EMBL/GenBank/DDBJ whole genome shotgun (WGS) entry which is preliminary data.</text>
</comment>
<dbReference type="AlphaFoldDB" id="A0AAV7JMG6"/>
<dbReference type="EMBL" id="JAKMXF010000315">
    <property type="protein sequence ID" value="KAI6650007.1"/>
    <property type="molecule type" value="Genomic_DNA"/>
</dbReference>
<dbReference type="Proteomes" id="UP001165289">
    <property type="component" value="Unassembled WGS sequence"/>
</dbReference>
<name>A0AAV7JMG6_9METZ</name>
<reference evidence="1 2" key="1">
    <citation type="journal article" date="2023" name="BMC Biol.">
        <title>The compact genome of the sponge Oopsacas minuta (Hexactinellida) is lacking key metazoan core genes.</title>
        <authorList>
            <person name="Santini S."/>
            <person name="Schenkelaars Q."/>
            <person name="Jourda C."/>
            <person name="Duchesne M."/>
            <person name="Belahbib H."/>
            <person name="Rocher C."/>
            <person name="Selva M."/>
            <person name="Riesgo A."/>
            <person name="Vervoort M."/>
            <person name="Leys S.P."/>
            <person name="Kodjabachian L."/>
            <person name="Le Bivic A."/>
            <person name="Borchiellini C."/>
            <person name="Claverie J.M."/>
            <person name="Renard E."/>
        </authorList>
    </citation>
    <scope>NUCLEOTIDE SEQUENCE [LARGE SCALE GENOMIC DNA]</scope>
    <source>
        <strain evidence="1">SPO-2</strain>
    </source>
</reference>
<gene>
    <name evidence="1" type="ORF">LOD99_6222</name>
</gene>
<keyword evidence="2" id="KW-1185">Reference proteome</keyword>
<sequence length="196" mass="22587">MQTMQKTLRCEGRSMKWLHMHIRSIHQIEVLKRKITNETNMKLSKQPNISAVRTLDYYINDTSLPAILARMTACDGPSFNVFTTSLDIRRSISALGHSIPKSVSGVRDQIVKYGQQLREEVKRSIHIPKSKGYRGHHKRRMFDDEKLGRSIASLHQLCYAHGLQLVIQNTFYQKHNEDIEIFSDDSGTDDEDNTTT</sequence>
<proteinExistence type="predicted"/>
<protein>
    <submittedName>
        <fullName evidence="1">Uncharacterized protein</fullName>
    </submittedName>
</protein>